<comment type="caution">
    <text evidence="5">The sequence shown here is derived from an EMBL/GenBank/DDBJ whole genome shotgun (WGS) entry which is preliminary data.</text>
</comment>
<evidence type="ECO:0000313" key="6">
    <source>
        <dbReference type="Proteomes" id="UP000033140"/>
    </source>
</evidence>
<feature type="region of interest" description="Disordered" evidence="2">
    <location>
        <begin position="147"/>
        <end position="167"/>
    </location>
</feature>
<evidence type="ECO:0000259" key="4">
    <source>
        <dbReference type="PROSITE" id="PS50026"/>
    </source>
</evidence>
<keyword evidence="1" id="KW-1015">Disulfide bond</keyword>
<feature type="disulfide bond" evidence="1">
    <location>
        <begin position="605"/>
        <end position="614"/>
    </location>
</feature>
<proteinExistence type="predicted"/>
<feature type="domain" description="EGF-like" evidence="4">
    <location>
        <begin position="577"/>
        <end position="615"/>
    </location>
</feature>
<sequence length="831" mass="87675">MMHMTSMAPSLPLTSPPSNETIRSPKSPAPSPSPAPTTATTSTSILNVTALGFPFSGTGTPPPPATKVSESDIVETPDDNVPRFSHNPFDSSFGEVNTDSKRASALEYIATNIDSPLHAIQKNGVSEKHQTHDDLEATLERLRSLERNLHTSSSSADRTASSCSDRADRIETLLRPLEQDLKRTATTGSGRRASFSEVRAQQPYLVRSRKRGNSSSGVLGQVMNGGGEVVRADSCTLPRMLAGENSYAQRTATEAQHEYTLPHGSPRRGAISSPSGTPAPTRFASTGELIIEGDTVFEVIESPTTVVMPLRFTPRSPRTPRTPRTPVTPTGPPKTPVTGSPKSAMSRKSSRSMPKTPRSVKVRFSNAELELEMPPPPPPPNIGPKSPRHLTPGVTLTYPEPARADVISPTSSSRKSLKSFSQRPSSSATRPAHIPTPLDLSAISKAEKHGSLTSMTDLISRSRKLEKKLEMGRTASMASSPKSGRSRWDSISGILNAFPPPTPAAGQPYAREGMVPIEYEKLESASTRNIRRRICGLPVWAFILMLFLIPALITLAVVLPIEIVGAKNSVTGPSAAQLAGCQLDLPCFNGGVSTVLSGGQCACLCTGAYSGDQCQVSASDPACTQLNLGSSTASVGSNIPSLLQLAPSFAINIDTSAVVSALENSNVSCTAQNALVDLTLPSSSSNAKRYLVGELIEVTSTYTSGKSAHPTTFATMTYVSATSITIRPSSTITAATATGLLVDTAMAAQPTAGASASSSNADSSTLNFAKCALLAIVQQKGIDVANTAHSALQTNFNQGAGMAGNGVVLQGAENMWYNYSILVKEVNRWLP</sequence>
<reference evidence="5 6" key="3">
    <citation type="journal article" date="2015" name="Genome Announc.">
        <title>Draft Genome Sequence of the Archiascomycetous Yeast Saitoella complicata.</title>
        <authorList>
            <person name="Yamauchi K."/>
            <person name="Kondo S."/>
            <person name="Hamamoto M."/>
            <person name="Takahashi Y."/>
            <person name="Ogura Y."/>
            <person name="Hayashi T."/>
            <person name="Nishida H."/>
        </authorList>
    </citation>
    <scope>NUCLEOTIDE SEQUENCE [LARGE SCALE GENOMIC DNA]</scope>
    <source>
        <strain evidence="5 6">NRRL Y-17804</strain>
    </source>
</reference>
<feature type="compositionally biased region" description="Pro residues" evidence="2">
    <location>
        <begin position="373"/>
        <end position="382"/>
    </location>
</feature>
<feature type="region of interest" description="Disordered" evidence="2">
    <location>
        <begin position="75"/>
        <end position="96"/>
    </location>
</feature>
<comment type="caution">
    <text evidence="1">Lacks conserved residue(s) required for the propagation of feature annotation.</text>
</comment>
<name>A0A0E9NKS3_SAICN</name>
<reference evidence="5 6" key="1">
    <citation type="journal article" date="2011" name="J. Gen. Appl. Microbiol.">
        <title>Draft genome sequencing of the enigmatic yeast Saitoella complicata.</title>
        <authorList>
            <person name="Nishida H."/>
            <person name="Hamamoto M."/>
            <person name="Sugiyama J."/>
        </authorList>
    </citation>
    <scope>NUCLEOTIDE SEQUENCE [LARGE SCALE GENOMIC DNA]</scope>
    <source>
        <strain evidence="5 6">NRRL Y-17804</strain>
    </source>
</reference>
<dbReference type="InterPro" id="IPR000742">
    <property type="entry name" value="EGF"/>
</dbReference>
<gene>
    <name evidence="5" type="ORF">G7K_4436-t1</name>
</gene>
<feature type="compositionally biased region" description="Low complexity" evidence="2">
    <location>
        <begin position="336"/>
        <end position="359"/>
    </location>
</feature>
<dbReference type="PROSITE" id="PS00022">
    <property type="entry name" value="EGF_1"/>
    <property type="match status" value="1"/>
</dbReference>
<evidence type="ECO:0000313" key="5">
    <source>
        <dbReference type="EMBL" id="GAO50306.1"/>
    </source>
</evidence>
<dbReference type="PANTHER" id="PTHR17178:SF0">
    <property type="entry name" value="SERGLYCIN"/>
    <property type="match status" value="1"/>
</dbReference>
<evidence type="ECO:0000256" key="3">
    <source>
        <dbReference type="SAM" id="Phobius"/>
    </source>
</evidence>
<keyword evidence="3" id="KW-0812">Transmembrane</keyword>
<evidence type="ECO:0000256" key="2">
    <source>
        <dbReference type="SAM" id="MobiDB-lite"/>
    </source>
</evidence>
<feature type="region of interest" description="Disordered" evidence="2">
    <location>
        <begin position="308"/>
        <end position="436"/>
    </location>
</feature>
<keyword evidence="1" id="KW-0245">EGF-like domain</keyword>
<keyword evidence="3" id="KW-1133">Transmembrane helix</keyword>
<keyword evidence="3" id="KW-0472">Membrane</keyword>
<dbReference type="AlphaFoldDB" id="A0A0E9NKS3"/>
<dbReference type="Proteomes" id="UP000033140">
    <property type="component" value="Unassembled WGS sequence"/>
</dbReference>
<keyword evidence="6" id="KW-1185">Reference proteome</keyword>
<feature type="compositionally biased region" description="Low complexity" evidence="2">
    <location>
        <begin position="408"/>
        <end position="421"/>
    </location>
</feature>
<dbReference type="PROSITE" id="PS50026">
    <property type="entry name" value="EGF_3"/>
    <property type="match status" value="1"/>
</dbReference>
<feature type="compositionally biased region" description="Polar residues" evidence="2">
    <location>
        <begin position="12"/>
        <end position="24"/>
    </location>
</feature>
<dbReference type="PANTHER" id="PTHR17178">
    <property type="entry name" value="SECRETORY GRANULE PROTEOGLYCAN CORE PROTEIN"/>
    <property type="match status" value="1"/>
</dbReference>
<dbReference type="EMBL" id="BACD03000031">
    <property type="protein sequence ID" value="GAO50306.1"/>
    <property type="molecule type" value="Genomic_DNA"/>
</dbReference>
<accession>A0A0E9NKS3</accession>
<feature type="compositionally biased region" description="Low complexity" evidence="2">
    <location>
        <begin position="151"/>
        <end position="164"/>
    </location>
</feature>
<feature type="transmembrane region" description="Helical" evidence="3">
    <location>
        <begin position="537"/>
        <end position="559"/>
    </location>
</feature>
<feature type="region of interest" description="Disordered" evidence="2">
    <location>
        <begin position="1"/>
        <end position="40"/>
    </location>
</feature>
<reference evidence="5 6" key="2">
    <citation type="journal article" date="2014" name="J. Gen. Appl. Microbiol.">
        <title>The early diverging ascomycetous budding yeast Saitoella complicata has three histone deacetylases belonging to the Clr6, Hos2, and Rpd3 lineages.</title>
        <authorList>
            <person name="Nishida H."/>
            <person name="Matsumoto T."/>
            <person name="Kondo S."/>
            <person name="Hamamoto M."/>
            <person name="Yoshikawa H."/>
        </authorList>
    </citation>
    <scope>NUCLEOTIDE SEQUENCE [LARGE SCALE GENOMIC DNA]</scope>
    <source>
        <strain evidence="5 6">NRRL Y-17804</strain>
    </source>
</reference>
<protein>
    <recommendedName>
        <fullName evidence="4">EGF-like domain-containing protein</fullName>
    </recommendedName>
</protein>
<feature type="region of interest" description="Disordered" evidence="2">
    <location>
        <begin position="260"/>
        <end position="283"/>
    </location>
</feature>
<dbReference type="STRING" id="698492.A0A0E9NKS3"/>
<organism evidence="5 6">
    <name type="scientific">Saitoella complicata (strain BCRC 22490 / CBS 7301 / JCM 7358 / NBRC 10748 / NRRL Y-17804)</name>
    <dbReference type="NCBI Taxonomy" id="698492"/>
    <lineage>
        <taxon>Eukaryota</taxon>
        <taxon>Fungi</taxon>
        <taxon>Dikarya</taxon>
        <taxon>Ascomycota</taxon>
        <taxon>Taphrinomycotina</taxon>
        <taxon>Taphrinomycotina incertae sedis</taxon>
        <taxon>Saitoella</taxon>
    </lineage>
</organism>
<evidence type="ECO:0000256" key="1">
    <source>
        <dbReference type="PROSITE-ProRule" id="PRU00076"/>
    </source>
</evidence>